<dbReference type="PANTHER" id="PTHR24422:SF19">
    <property type="entry name" value="CHEMOTAXIS PROTEIN METHYLTRANSFERASE"/>
    <property type="match status" value="1"/>
</dbReference>
<gene>
    <name evidence="8" type="primary">cheR</name>
    <name evidence="8" type="ORF">VMF7928_00010</name>
</gene>
<reference evidence="8" key="1">
    <citation type="submission" date="2021-11" db="EMBL/GenBank/DDBJ databases">
        <authorList>
            <person name="Rodrigo-Torres L."/>
            <person name="Arahal R. D."/>
            <person name="Lucena T."/>
        </authorList>
    </citation>
    <scope>NUCLEOTIDE SEQUENCE</scope>
    <source>
        <strain evidence="8">CECT 7928</strain>
    </source>
</reference>
<dbReference type="SMART" id="SM00138">
    <property type="entry name" value="MeTrc"/>
    <property type="match status" value="1"/>
</dbReference>
<keyword evidence="4 6" id="KW-0808">Transferase</keyword>
<dbReference type="EMBL" id="CAKLDM010000001">
    <property type="protein sequence ID" value="CAH0535837.1"/>
    <property type="molecule type" value="Genomic_DNA"/>
</dbReference>
<evidence type="ECO:0000256" key="6">
    <source>
        <dbReference type="PIRNR" id="PIRNR000410"/>
    </source>
</evidence>
<evidence type="ECO:0000256" key="5">
    <source>
        <dbReference type="ARBA" id="ARBA00022691"/>
    </source>
</evidence>
<evidence type="ECO:0000313" key="8">
    <source>
        <dbReference type="EMBL" id="CAH0535837.1"/>
    </source>
</evidence>
<dbReference type="InterPro" id="IPR050903">
    <property type="entry name" value="Bact_Chemotaxis_MeTrfase"/>
</dbReference>
<comment type="catalytic activity">
    <reaction evidence="1 6">
        <text>L-glutamyl-[protein] + S-adenosyl-L-methionine = [protein]-L-glutamate 5-O-methyl ester + S-adenosyl-L-homocysteine</text>
        <dbReference type="Rhea" id="RHEA:24452"/>
        <dbReference type="Rhea" id="RHEA-COMP:10208"/>
        <dbReference type="Rhea" id="RHEA-COMP:10311"/>
        <dbReference type="ChEBI" id="CHEBI:29973"/>
        <dbReference type="ChEBI" id="CHEBI:57856"/>
        <dbReference type="ChEBI" id="CHEBI:59789"/>
        <dbReference type="ChEBI" id="CHEBI:82795"/>
        <dbReference type="EC" id="2.1.1.80"/>
    </reaction>
</comment>
<dbReference type="SUPFAM" id="SSF47757">
    <property type="entry name" value="Chemotaxis receptor methyltransferase CheR, N-terminal domain"/>
    <property type="match status" value="1"/>
</dbReference>
<feature type="domain" description="CheR-type methyltransferase" evidence="7">
    <location>
        <begin position="15"/>
        <end position="287"/>
    </location>
</feature>
<keyword evidence="9" id="KW-1185">Reference proteome</keyword>
<dbReference type="InterPro" id="IPR026024">
    <property type="entry name" value="Chemotaxis_MeTrfase_CheR"/>
</dbReference>
<evidence type="ECO:0000256" key="4">
    <source>
        <dbReference type="ARBA" id="ARBA00022679"/>
    </source>
</evidence>
<evidence type="ECO:0000259" key="7">
    <source>
        <dbReference type="PROSITE" id="PS50123"/>
    </source>
</evidence>
<evidence type="ECO:0000313" key="9">
    <source>
        <dbReference type="Proteomes" id="UP000838748"/>
    </source>
</evidence>
<dbReference type="PANTHER" id="PTHR24422">
    <property type="entry name" value="CHEMOTAXIS PROTEIN METHYLTRANSFERASE"/>
    <property type="match status" value="1"/>
</dbReference>
<dbReference type="PROSITE" id="PS50123">
    <property type="entry name" value="CHER"/>
    <property type="match status" value="1"/>
</dbReference>
<dbReference type="GO" id="GO:0008983">
    <property type="term" value="F:protein-glutamate O-methyltransferase activity"/>
    <property type="evidence" value="ECO:0007669"/>
    <property type="project" value="UniProtKB-EC"/>
</dbReference>
<evidence type="ECO:0000256" key="1">
    <source>
        <dbReference type="ARBA" id="ARBA00001541"/>
    </source>
</evidence>
<dbReference type="Pfam" id="PF03705">
    <property type="entry name" value="CheR_N"/>
    <property type="match status" value="1"/>
</dbReference>
<dbReference type="InterPro" id="IPR000780">
    <property type="entry name" value="CheR_MeTrfase"/>
</dbReference>
<accession>A0ABN8DYD6</accession>
<dbReference type="InterPro" id="IPR022641">
    <property type="entry name" value="CheR_N"/>
</dbReference>
<dbReference type="PIRSF" id="PIRSF000410">
    <property type="entry name" value="CheR"/>
    <property type="match status" value="1"/>
</dbReference>
<dbReference type="InterPro" id="IPR022642">
    <property type="entry name" value="CheR_C"/>
</dbReference>
<organism evidence="8 9">
    <name type="scientific">Vibrio marisflavi CECT 7928</name>
    <dbReference type="NCBI Taxonomy" id="634439"/>
    <lineage>
        <taxon>Bacteria</taxon>
        <taxon>Pseudomonadati</taxon>
        <taxon>Pseudomonadota</taxon>
        <taxon>Gammaproteobacteria</taxon>
        <taxon>Vibrionales</taxon>
        <taxon>Vibrionaceae</taxon>
        <taxon>Vibrio</taxon>
    </lineage>
</organism>
<name>A0ABN8DYD6_9VIBR</name>
<dbReference type="InterPro" id="IPR029063">
    <property type="entry name" value="SAM-dependent_MTases_sf"/>
</dbReference>
<sequence length="287" mass="33725">MGRVLTRETDPMDASEQSEFELTAKDFKYIQWFMHKSVGIYLGDRKRAMVYGRVSRQLRRLGLKRFKEYRELIESDDNERVHFINSLTTNKTDFFREYHHFEFIERVLKQEWQERGEQSLKIWSAGCSTGQEPYSLISSLYVSGILEWSESLSILASDLDTMVLEKAKAGIYDDESISTIPDAYLKKCFVKGKKQQDGMIKIKKGLQQFIDFKQINLLDDWPMDGQFDLISCRNVMIYFDRPTQEQLIRRFYEYLKPNGILFLGHSESVGGCSDIFHHLGHTIYVKQ</sequence>
<keyword evidence="3 6" id="KW-0489">Methyltransferase</keyword>
<evidence type="ECO:0000256" key="2">
    <source>
        <dbReference type="ARBA" id="ARBA00002759"/>
    </source>
</evidence>
<dbReference type="Proteomes" id="UP000838748">
    <property type="component" value="Unassembled WGS sequence"/>
</dbReference>
<dbReference type="InterPro" id="IPR036804">
    <property type="entry name" value="CheR_N_sf"/>
</dbReference>
<protein>
    <recommendedName>
        <fullName evidence="6">Chemotaxis protein methyltransferase</fullName>
        <ecNumber evidence="6">2.1.1.80</ecNumber>
    </recommendedName>
</protein>
<comment type="function">
    <text evidence="2 6">Methylation of the membrane-bound methyl-accepting chemotaxis proteins (MCP) to form gamma-glutamyl methyl ester residues in MCP.</text>
</comment>
<dbReference type="CDD" id="cd02440">
    <property type="entry name" value="AdoMet_MTases"/>
    <property type="match status" value="1"/>
</dbReference>
<proteinExistence type="predicted"/>
<dbReference type="Gene3D" id="1.10.155.10">
    <property type="entry name" value="Chemotaxis receptor methyltransferase CheR, N-terminal domain"/>
    <property type="match status" value="1"/>
</dbReference>
<comment type="caution">
    <text evidence="8">The sequence shown here is derived from an EMBL/GenBank/DDBJ whole genome shotgun (WGS) entry which is preliminary data.</text>
</comment>
<dbReference type="Pfam" id="PF01739">
    <property type="entry name" value="CheR"/>
    <property type="match status" value="1"/>
</dbReference>
<dbReference type="PRINTS" id="PR00996">
    <property type="entry name" value="CHERMTFRASE"/>
</dbReference>
<dbReference type="Gene3D" id="3.40.50.150">
    <property type="entry name" value="Vaccinia Virus protein VP39"/>
    <property type="match status" value="1"/>
</dbReference>
<evidence type="ECO:0000256" key="3">
    <source>
        <dbReference type="ARBA" id="ARBA00022603"/>
    </source>
</evidence>
<dbReference type="SUPFAM" id="SSF53335">
    <property type="entry name" value="S-adenosyl-L-methionine-dependent methyltransferases"/>
    <property type="match status" value="1"/>
</dbReference>
<keyword evidence="5 6" id="KW-0949">S-adenosyl-L-methionine</keyword>
<dbReference type="GO" id="GO:0032259">
    <property type="term" value="P:methylation"/>
    <property type="evidence" value="ECO:0007669"/>
    <property type="project" value="UniProtKB-KW"/>
</dbReference>
<dbReference type="EC" id="2.1.1.80" evidence="6"/>